<evidence type="ECO:0000256" key="1">
    <source>
        <dbReference type="SAM" id="MobiDB-lite"/>
    </source>
</evidence>
<dbReference type="AlphaFoldDB" id="A0A8T2IL45"/>
<dbReference type="PANTHER" id="PTHR46697:SF1">
    <property type="entry name" value="FORMIN-BINDING PROTEIN 4"/>
    <property type="match status" value="1"/>
</dbReference>
<protein>
    <submittedName>
        <fullName evidence="2">Uncharacterized protein</fullName>
    </submittedName>
</protein>
<gene>
    <name evidence="2" type="ORF">GDO86_018317</name>
</gene>
<dbReference type="EMBL" id="JAACNH010000146">
    <property type="protein sequence ID" value="KAG8431548.1"/>
    <property type="molecule type" value="Genomic_DNA"/>
</dbReference>
<evidence type="ECO:0000313" key="3">
    <source>
        <dbReference type="Proteomes" id="UP000812440"/>
    </source>
</evidence>
<proteinExistence type="predicted"/>
<dbReference type="OrthoDB" id="2444812at2759"/>
<sequence>MGKKTRGAPGRRPILRLSPPGPRVTSRDGPGSEDILVSLVTCQTKDHDDSDTQKMPPPASGITELQPAVVKPNPSGLCLLGAYTDSDDEETDSAAKPTAAASRKANTSADIDSTLANFLAVKNSAALSH</sequence>
<accession>A0A8T2IL45</accession>
<dbReference type="Proteomes" id="UP000812440">
    <property type="component" value="Unassembled WGS sequence"/>
</dbReference>
<feature type="region of interest" description="Disordered" evidence="1">
    <location>
        <begin position="1"/>
        <end position="108"/>
    </location>
</feature>
<reference evidence="2" key="1">
    <citation type="thesis" date="2020" institute="ProQuest LLC" country="789 East Eisenhower Parkway, Ann Arbor, MI, USA">
        <title>Comparative Genomics and Chromosome Evolution.</title>
        <authorList>
            <person name="Mudd A.B."/>
        </authorList>
    </citation>
    <scope>NUCLEOTIDE SEQUENCE</scope>
    <source>
        <strain evidence="2">Female2</strain>
        <tissue evidence="2">Blood</tissue>
    </source>
</reference>
<feature type="compositionally biased region" description="Low complexity" evidence="1">
    <location>
        <begin position="94"/>
        <end position="105"/>
    </location>
</feature>
<dbReference type="PANTHER" id="PTHR46697">
    <property type="entry name" value="FORMIN-BINDING PROTEIN 4"/>
    <property type="match status" value="1"/>
</dbReference>
<dbReference type="InterPro" id="IPR053076">
    <property type="entry name" value="WW_domain_protein"/>
</dbReference>
<name>A0A8T2IL45_9PIPI</name>
<comment type="caution">
    <text evidence="2">The sequence shown here is derived from an EMBL/GenBank/DDBJ whole genome shotgun (WGS) entry which is preliminary data.</text>
</comment>
<keyword evidence="3" id="KW-1185">Reference proteome</keyword>
<evidence type="ECO:0000313" key="2">
    <source>
        <dbReference type="EMBL" id="KAG8431548.1"/>
    </source>
</evidence>
<organism evidence="2 3">
    <name type="scientific">Hymenochirus boettgeri</name>
    <name type="common">Congo dwarf clawed frog</name>
    <dbReference type="NCBI Taxonomy" id="247094"/>
    <lineage>
        <taxon>Eukaryota</taxon>
        <taxon>Metazoa</taxon>
        <taxon>Chordata</taxon>
        <taxon>Craniata</taxon>
        <taxon>Vertebrata</taxon>
        <taxon>Euteleostomi</taxon>
        <taxon>Amphibia</taxon>
        <taxon>Batrachia</taxon>
        <taxon>Anura</taxon>
        <taxon>Pipoidea</taxon>
        <taxon>Pipidae</taxon>
        <taxon>Pipinae</taxon>
        <taxon>Hymenochirus</taxon>
    </lineage>
</organism>